<organism evidence="4 5">
    <name type="scientific">Leptotrombidium deliense</name>
    <dbReference type="NCBI Taxonomy" id="299467"/>
    <lineage>
        <taxon>Eukaryota</taxon>
        <taxon>Metazoa</taxon>
        <taxon>Ecdysozoa</taxon>
        <taxon>Arthropoda</taxon>
        <taxon>Chelicerata</taxon>
        <taxon>Arachnida</taxon>
        <taxon>Acari</taxon>
        <taxon>Acariformes</taxon>
        <taxon>Trombidiformes</taxon>
        <taxon>Prostigmata</taxon>
        <taxon>Anystina</taxon>
        <taxon>Parasitengona</taxon>
        <taxon>Trombiculoidea</taxon>
        <taxon>Trombiculidae</taxon>
        <taxon>Leptotrombidium</taxon>
    </lineage>
</organism>
<keyword evidence="5" id="KW-1185">Reference proteome</keyword>
<dbReference type="PANTHER" id="PTHR24373">
    <property type="entry name" value="SLIT RELATED LEUCINE-RICH REPEAT NEURONAL PROTEIN"/>
    <property type="match status" value="1"/>
</dbReference>
<dbReference type="GO" id="GO:0005615">
    <property type="term" value="C:extracellular space"/>
    <property type="evidence" value="ECO:0007669"/>
    <property type="project" value="TreeGrafter"/>
</dbReference>
<evidence type="ECO:0000256" key="2">
    <source>
        <dbReference type="ARBA" id="ARBA00022729"/>
    </source>
</evidence>
<accession>A0A443SCM7</accession>
<keyword evidence="4" id="KW-0436">Ligase</keyword>
<dbReference type="GO" id="GO:0031012">
    <property type="term" value="C:extracellular matrix"/>
    <property type="evidence" value="ECO:0007669"/>
    <property type="project" value="TreeGrafter"/>
</dbReference>
<dbReference type="InterPro" id="IPR003591">
    <property type="entry name" value="Leu-rich_rpt_typical-subtyp"/>
</dbReference>
<evidence type="ECO:0000313" key="5">
    <source>
        <dbReference type="Proteomes" id="UP000288716"/>
    </source>
</evidence>
<dbReference type="Proteomes" id="UP000288716">
    <property type="component" value="Unassembled WGS sequence"/>
</dbReference>
<protein>
    <submittedName>
        <fullName evidence="4">Aspartate-tRNA ligase: cytoplasmic-like protein</fullName>
    </submittedName>
</protein>
<dbReference type="OrthoDB" id="676979at2759"/>
<dbReference type="InterPro" id="IPR032675">
    <property type="entry name" value="LRR_dom_sf"/>
</dbReference>
<evidence type="ECO:0000313" key="4">
    <source>
        <dbReference type="EMBL" id="RWS25311.1"/>
    </source>
</evidence>
<dbReference type="SMART" id="SM00369">
    <property type="entry name" value="LRR_TYP"/>
    <property type="match status" value="4"/>
</dbReference>
<keyword evidence="2" id="KW-0732">Signal</keyword>
<proteinExistence type="predicted"/>
<dbReference type="AlphaFoldDB" id="A0A443SCM7"/>
<dbReference type="SUPFAM" id="SSF52058">
    <property type="entry name" value="L domain-like"/>
    <property type="match status" value="1"/>
</dbReference>
<reference evidence="4 5" key="1">
    <citation type="journal article" date="2018" name="Gigascience">
        <title>Genomes of trombidid mites reveal novel predicted allergens and laterally-transferred genes associated with secondary metabolism.</title>
        <authorList>
            <person name="Dong X."/>
            <person name="Chaisiri K."/>
            <person name="Xia D."/>
            <person name="Armstrong S.D."/>
            <person name="Fang Y."/>
            <person name="Donnelly M.J."/>
            <person name="Kadowaki T."/>
            <person name="McGarry J.W."/>
            <person name="Darby A.C."/>
            <person name="Makepeace B.L."/>
        </authorList>
    </citation>
    <scope>NUCLEOTIDE SEQUENCE [LARGE SCALE GENOMIC DNA]</scope>
    <source>
        <strain evidence="4">UoL-UT</strain>
    </source>
</reference>
<gene>
    <name evidence="4" type="ORF">B4U80_00937</name>
</gene>
<dbReference type="InterPro" id="IPR050328">
    <property type="entry name" value="Dev_Immune_Receptor"/>
</dbReference>
<dbReference type="PANTHER" id="PTHR24373:SF261">
    <property type="entry name" value="VASORIN"/>
    <property type="match status" value="1"/>
</dbReference>
<keyword evidence="1" id="KW-0433">Leucine-rich repeat</keyword>
<dbReference type="Pfam" id="PF13855">
    <property type="entry name" value="LRR_8"/>
    <property type="match status" value="1"/>
</dbReference>
<dbReference type="VEuPathDB" id="VectorBase:LDEU006729"/>
<dbReference type="PROSITE" id="PS51450">
    <property type="entry name" value="LRR"/>
    <property type="match status" value="1"/>
</dbReference>
<evidence type="ECO:0000256" key="3">
    <source>
        <dbReference type="ARBA" id="ARBA00022737"/>
    </source>
</evidence>
<dbReference type="GO" id="GO:0016874">
    <property type="term" value="F:ligase activity"/>
    <property type="evidence" value="ECO:0007669"/>
    <property type="project" value="UniProtKB-KW"/>
</dbReference>
<dbReference type="STRING" id="299467.A0A443SCM7"/>
<keyword evidence="3" id="KW-0677">Repeat</keyword>
<dbReference type="EMBL" id="NCKV01003851">
    <property type="protein sequence ID" value="RWS25311.1"/>
    <property type="molecule type" value="Genomic_DNA"/>
</dbReference>
<dbReference type="Gene3D" id="3.80.10.10">
    <property type="entry name" value="Ribonuclease Inhibitor"/>
    <property type="match status" value="1"/>
</dbReference>
<dbReference type="InterPro" id="IPR001611">
    <property type="entry name" value="Leu-rich_rpt"/>
</dbReference>
<name>A0A443SCM7_9ACAR</name>
<sequence length="250" mass="28379">MTATSLHHDIDQLKSKSQTYILYLQVRNSRLQDMSDLPSGLDGVRHLVLDDTGIDFETLRQSSEILLNLKSLRLYNEHYTEIPEDFFQGMHELTSLELNDIGIAAISEDAFNYLEDSLKELRLRGNRLRSIPIAISSLRHLEIVDLANNEIHTVADDLRYKLESSLKSLKKLEMNRINCSCGFEKTAFVTWIRSHAIKGVKCYEPAYLYAKEVSITPKEDFCDAGSAAKSGPTFAIFSTILTIILSKVYI</sequence>
<comment type="caution">
    <text evidence="4">The sequence shown here is derived from an EMBL/GenBank/DDBJ whole genome shotgun (WGS) entry which is preliminary data.</text>
</comment>
<evidence type="ECO:0000256" key="1">
    <source>
        <dbReference type="ARBA" id="ARBA00022614"/>
    </source>
</evidence>